<keyword evidence="5" id="KW-1185">Reference proteome</keyword>
<dbReference type="AlphaFoldDB" id="A0A2Z4U7D6"/>
<dbReference type="PROSITE" id="PS01031">
    <property type="entry name" value="SHSP"/>
    <property type="match status" value="1"/>
</dbReference>
<comment type="similarity">
    <text evidence="1 2">Belongs to the small heat shock protein (HSP20) family.</text>
</comment>
<evidence type="ECO:0000259" key="3">
    <source>
        <dbReference type="PROSITE" id="PS01031"/>
    </source>
</evidence>
<dbReference type="Pfam" id="PF00011">
    <property type="entry name" value="HSP20"/>
    <property type="match status" value="1"/>
</dbReference>
<evidence type="ECO:0000256" key="2">
    <source>
        <dbReference type="RuleBase" id="RU003616"/>
    </source>
</evidence>
<dbReference type="InterPro" id="IPR002068">
    <property type="entry name" value="A-crystallin/Hsp20_dom"/>
</dbReference>
<dbReference type="InterPro" id="IPR031107">
    <property type="entry name" value="Small_HSP"/>
</dbReference>
<reference evidence="5" key="1">
    <citation type="submission" date="2018-06" db="EMBL/GenBank/DDBJ databases">
        <title>Description of Blautia argi sp. nov., a new anaerobic isolated from dog feces.</title>
        <authorList>
            <person name="Chang Y.-H."/>
            <person name="Paek J."/>
            <person name="Shin Y."/>
        </authorList>
    </citation>
    <scope>NUCLEOTIDE SEQUENCE [LARGE SCALE GENOMIC DNA]</scope>
    <source>
        <strain evidence="5">KCTC 15426</strain>
    </source>
</reference>
<dbReference type="RefSeq" id="WP_070470264.1">
    <property type="nucleotide sequence ID" value="NZ_CP030280.1"/>
</dbReference>
<protein>
    <submittedName>
        <fullName evidence="4">Hsp20/alpha crystallin family protein</fullName>
    </submittedName>
</protein>
<evidence type="ECO:0000256" key="1">
    <source>
        <dbReference type="PROSITE-ProRule" id="PRU00285"/>
    </source>
</evidence>
<accession>A0A2Z4U7D6</accession>
<proteinExistence type="inferred from homology"/>
<sequence>MMLPSVFGENLFDDVFDDFWGFPSFDDKAMRKAERKLYGHHAAKMMKTDVQEHDDHYEVDIDLPGFKKDEITLELKDGYLVISAAKGLDKDEKEKETGKFVRQERYAGSMSRSFYIGENVKEDDIHAKYESGVLKINIPKEEAKEPEAEKKKYIAIEG</sequence>
<dbReference type="PANTHER" id="PTHR11527">
    <property type="entry name" value="HEAT-SHOCK PROTEIN 20 FAMILY MEMBER"/>
    <property type="match status" value="1"/>
</dbReference>
<organism evidence="4 5">
    <name type="scientific">Blautia argi</name>
    <dbReference type="NCBI Taxonomy" id="1912897"/>
    <lineage>
        <taxon>Bacteria</taxon>
        <taxon>Bacillati</taxon>
        <taxon>Bacillota</taxon>
        <taxon>Clostridia</taxon>
        <taxon>Lachnospirales</taxon>
        <taxon>Lachnospiraceae</taxon>
        <taxon>Blautia</taxon>
    </lineage>
</organism>
<evidence type="ECO:0000313" key="4">
    <source>
        <dbReference type="EMBL" id="AWY96900.1"/>
    </source>
</evidence>
<dbReference type="EMBL" id="CP030280">
    <property type="protein sequence ID" value="AWY96900.1"/>
    <property type="molecule type" value="Genomic_DNA"/>
</dbReference>
<dbReference type="Proteomes" id="UP000250003">
    <property type="component" value="Chromosome"/>
</dbReference>
<dbReference type="InterPro" id="IPR008978">
    <property type="entry name" value="HSP20-like_chaperone"/>
</dbReference>
<gene>
    <name evidence="4" type="ORF">DQQ01_00530</name>
</gene>
<feature type="domain" description="SHSP" evidence="3">
    <location>
        <begin position="39"/>
        <end position="157"/>
    </location>
</feature>
<name>A0A2Z4U7D6_9FIRM</name>
<dbReference type="GeneID" id="86053763"/>
<dbReference type="CDD" id="cd06471">
    <property type="entry name" value="ACD_LpsHSP_like"/>
    <property type="match status" value="1"/>
</dbReference>
<dbReference type="Gene3D" id="2.60.40.790">
    <property type="match status" value="1"/>
</dbReference>
<dbReference type="KEGG" id="blau:DQQ01_00530"/>
<dbReference type="SUPFAM" id="SSF49764">
    <property type="entry name" value="HSP20-like chaperones"/>
    <property type="match status" value="1"/>
</dbReference>
<evidence type="ECO:0000313" key="5">
    <source>
        <dbReference type="Proteomes" id="UP000250003"/>
    </source>
</evidence>
<dbReference type="OrthoDB" id="9811615at2"/>